<organism evidence="2 3">
    <name type="scientific">Flavisolibacter ginsengisoli DSM 18119</name>
    <dbReference type="NCBI Taxonomy" id="1121884"/>
    <lineage>
        <taxon>Bacteria</taxon>
        <taxon>Pseudomonadati</taxon>
        <taxon>Bacteroidota</taxon>
        <taxon>Chitinophagia</taxon>
        <taxon>Chitinophagales</taxon>
        <taxon>Chitinophagaceae</taxon>
        <taxon>Flavisolibacter</taxon>
    </lineage>
</organism>
<dbReference type="Proteomes" id="UP000184048">
    <property type="component" value="Unassembled WGS sequence"/>
</dbReference>
<evidence type="ECO:0000313" key="3">
    <source>
        <dbReference type="Proteomes" id="UP000184048"/>
    </source>
</evidence>
<dbReference type="RefSeq" id="WP_072836630.1">
    <property type="nucleotide sequence ID" value="NZ_FQUU01000018.1"/>
</dbReference>
<proteinExistence type="predicted"/>
<evidence type="ECO:0000256" key="1">
    <source>
        <dbReference type="SAM" id="SignalP"/>
    </source>
</evidence>
<dbReference type="AlphaFoldDB" id="A0A1M5EFB9"/>
<keyword evidence="1" id="KW-0732">Signal</keyword>
<dbReference type="Pfam" id="PF04402">
    <property type="entry name" value="SIMPL"/>
    <property type="match status" value="1"/>
</dbReference>
<feature type="chain" id="PRO_5012454583" description="SIMPL domain-containing protein" evidence="1">
    <location>
        <begin position="22"/>
        <end position="238"/>
    </location>
</feature>
<name>A0A1M5EFB9_9BACT</name>
<reference evidence="2 3" key="1">
    <citation type="submission" date="2016-11" db="EMBL/GenBank/DDBJ databases">
        <authorList>
            <person name="Jaros S."/>
            <person name="Januszkiewicz K."/>
            <person name="Wedrychowicz H."/>
        </authorList>
    </citation>
    <scope>NUCLEOTIDE SEQUENCE [LARGE SCALE GENOMIC DNA]</scope>
    <source>
        <strain evidence="2 3">DSM 18119</strain>
    </source>
</reference>
<dbReference type="OrthoDB" id="1118849at2"/>
<keyword evidence="3" id="KW-1185">Reference proteome</keyword>
<sequence length="238" mass="26618">MTKICMFLVCLITSFISQAQAKNFIDQPYLEVTGSADTLIEPDEIYINIIISEKDNRDRIPVEEQETRMLASFKEIGIDIENNLSVNYMGSNFKYILLKGKEVIKTRQYVLKVKDARTAAQVFLLLEQLDISNSSIQKVNYSAINSLRNIMRNKAVANARERAIALTSALQQNVGNAIYLVDIDNNNLANQLYGSQLQDVVVTGYTVKLKGLTQGSNPGVEFEKIKVSALVGAKFLLK</sequence>
<evidence type="ECO:0008006" key="4">
    <source>
        <dbReference type="Google" id="ProtNLM"/>
    </source>
</evidence>
<accession>A0A1M5EFB9</accession>
<dbReference type="EMBL" id="FQUU01000018">
    <property type="protein sequence ID" value="SHF77925.1"/>
    <property type="molecule type" value="Genomic_DNA"/>
</dbReference>
<dbReference type="Gene3D" id="3.30.110.170">
    <property type="entry name" value="Protein of unknown function (DUF541), domain 1"/>
    <property type="match status" value="1"/>
</dbReference>
<protein>
    <recommendedName>
        <fullName evidence="4">SIMPL domain-containing protein</fullName>
    </recommendedName>
</protein>
<evidence type="ECO:0000313" key="2">
    <source>
        <dbReference type="EMBL" id="SHF77925.1"/>
    </source>
</evidence>
<dbReference type="InterPro" id="IPR007497">
    <property type="entry name" value="SIMPL/DUF541"/>
</dbReference>
<feature type="signal peptide" evidence="1">
    <location>
        <begin position="1"/>
        <end position="21"/>
    </location>
</feature>
<gene>
    <name evidence="2" type="ORF">SAMN02745131_03505</name>
</gene>